<dbReference type="PROSITE" id="PS50991">
    <property type="entry name" value="PYR_CT"/>
    <property type="match status" value="1"/>
</dbReference>
<proteinExistence type="inferred from homology"/>
<dbReference type="EMBL" id="CP036259">
    <property type="protein sequence ID" value="QDR79863.1"/>
    <property type="molecule type" value="Genomic_DNA"/>
</dbReference>
<evidence type="ECO:0000256" key="2">
    <source>
        <dbReference type="RuleBase" id="RU003523"/>
    </source>
</evidence>
<evidence type="ECO:0000259" key="3">
    <source>
        <dbReference type="PROSITE" id="PS50991"/>
    </source>
</evidence>
<dbReference type="KEGG" id="sted:SPTER_11650"/>
<name>A0A517DR78_9FIRM</name>
<dbReference type="EC" id="2.3.3.13" evidence="4"/>
<dbReference type="AlphaFoldDB" id="A0A517DR78"/>
<dbReference type="Gene3D" id="3.20.20.70">
    <property type="entry name" value="Aldolase class I"/>
    <property type="match status" value="1"/>
</dbReference>
<dbReference type="OrthoDB" id="9804858at2"/>
<gene>
    <name evidence="4" type="primary">leuA_2</name>
    <name evidence="4" type="ORF">SPTER_11650</name>
</gene>
<protein>
    <submittedName>
        <fullName evidence="4">2-isopropylmalate synthase</fullName>
        <ecNumber evidence="4">2.3.3.13</ecNumber>
    </submittedName>
</protein>
<dbReference type="SUPFAM" id="SSF51569">
    <property type="entry name" value="Aldolase"/>
    <property type="match status" value="1"/>
</dbReference>
<dbReference type="InterPro" id="IPR000891">
    <property type="entry name" value="PYR_CT"/>
</dbReference>
<dbReference type="PANTHER" id="PTHR42880:SF1">
    <property type="entry name" value="ISOPROPYLMALATE_HOMOCITRATE_CITRAMALATE SYNTHASE FAMILY PROTEIN"/>
    <property type="match status" value="1"/>
</dbReference>
<dbReference type="GO" id="GO:0003852">
    <property type="term" value="F:2-isopropylmalate synthase activity"/>
    <property type="evidence" value="ECO:0007669"/>
    <property type="project" value="UniProtKB-EC"/>
</dbReference>
<dbReference type="InterPro" id="IPR013477">
    <property type="entry name" value="NifV/FrbC"/>
</dbReference>
<evidence type="ECO:0000256" key="1">
    <source>
        <dbReference type="ARBA" id="ARBA00022679"/>
    </source>
</evidence>
<accession>A0A517DR78</accession>
<keyword evidence="4" id="KW-0012">Acyltransferase</keyword>
<dbReference type="Pfam" id="PF00682">
    <property type="entry name" value="HMGL-like"/>
    <property type="match status" value="1"/>
</dbReference>
<organism evidence="4 5">
    <name type="scientific">Sporomusa termitida</name>
    <dbReference type="NCBI Taxonomy" id="2377"/>
    <lineage>
        <taxon>Bacteria</taxon>
        <taxon>Bacillati</taxon>
        <taxon>Bacillota</taxon>
        <taxon>Negativicutes</taxon>
        <taxon>Selenomonadales</taxon>
        <taxon>Sporomusaceae</taxon>
        <taxon>Sporomusa</taxon>
    </lineage>
</organism>
<dbReference type="PROSITE" id="PS00815">
    <property type="entry name" value="AIPM_HOMOCIT_SYNTH_1"/>
    <property type="match status" value="1"/>
</dbReference>
<keyword evidence="1 2" id="KW-0808">Transferase</keyword>
<keyword evidence="5" id="KW-1185">Reference proteome</keyword>
<dbReference type="PROSITE" id="PS00816">
    <property type="entry name" value="AIPM_HOMOCIT_SYNTH_2"/>
    <property type="match status" value="1"/>
</dbReference>
<comment type="similarity">
    <text evidence="2">Belongs to the alpha-IPM synthase/homocitrate synthase family.</text>
</comment>
<dbReference type="RefSeq" id="WP_144349450.1">
    <property type="nucleotide sequence ID" value="NZ_CP036259.1"/>
</dbReference>
<dbReference type="PANTHER" id="PTHR42880">
    <property type="entry name" value="HOMOCITRATE SYNTHASE"/>
    <property type="match status" value="1"/>
</dbReference>
<feature type="domain" description="Pyruvate carboxyltransferase" evidence="3">
    <location>
        <begin position="3"/>
        <end position="254"/>
    </location>
</feature>
<dbReference type="InterPro" id="IPR002034">
    <property type="entry name" value="AIPM/Hcit_synth_CS"/>
</dbReference>
<dbReference type="GO" id="GO:0019752">
    <property type="term" value="P:carboxylic acid metabolic process"/>
    <property type="evidence" value="ECO:0007669"/>
    <property type="project" value="InterPro"/>
</dbReference>
<sequence>MKIRIVDTTLRDGEQAAGLVFSQAEKLAIARALDRVGVFAIEAGTPAMGVEEQSALQAIVEAGLSARVIAWNRAVRQDILTSVQCGFSFIHISVPVSELHLTYKLKTTREAILQQLADSVAYARSFGCTISVGTEDASRADEAFFLQVAEAAARTGAEYIRYSDTVGCLEPLQTYEIMQRLVKKSPLPLEIHVHNDFGLATANTLAAIQAGVLMASATVCGIGERAGNAALEQIAGVLTELYGHETGIDRKLLPDLTRLVAQACQKNSQ</sequence>
<reference evidence="4 5" key="1">
    <citation type="submission" date="2019-02" db="EMBL/GenBank/DDBJ databases">
        <title>Closed genome of Sporomusa termitida DSM 4440.</title>
        <authorList>
            <person name="Poehlein A."/>
            <person name="Daniel R."/>
        </authorList>
    </citation>
    <scope>NUCLEOTIDE SEQUENCE [LARGE SCALE GENOMIC DNA]</scope>
    <source>
        <strain evidence="4 5">DSM 4440</strain>
    </source>
</reference>
<dbReference type="Proteomes" id="UP000320776">
    <property type="component" value="Chromosome"/>
</dbReference>
<evidence type="ECO:0000313" key="5">
    <source>
        <dbReference type="Proteomes" id="UP000320776"/>
    </source>
</evidence>
<evidence type="ECO:0000313" key="4">
    <source>
        <dbReference type="EMBL" id="QDR79863.1"/>
    </source>
</evidence>
<dbReference type="InterPro" id="IPR013785">
    <property type="entry name" value="Aldolase_TIM"/>
</dbReference>
<dbReference type="CDD" id="cd07939">
    <property type="entry name" value="DRE_TIM_NifV"/>
    <property type="match status" value="1"/>
</dbReference>